<gene>
    <name evidence="5" type="ORF">FSARC_9005</name>
</gene>
<feature type="transmembrane region" description="Helical" evidence="4">
    <location>
        <begin position="20"/>
        <end position="47"/>
    </location>
</feature>
<comment type="subcellular location">
    <subcellularLocation>
        <location evidence="1">Membrane</location>
        <topology evidence="1">Multi-pass membrane protein</topology>
    </subcellularLocation>
</comment>
<feature type="transmembrane region" description="Helical" evidence="4">
    <location>
        <begin position="300"/>
        <end position="319"/>
    </location>
</feature>
<feature type="transmembrane region" description="Helical" evidence="4">
    <location>
        <begin position="59"/>
        <end position="78"/>
    </location>
</feature>
<dbReference type="OrthoDB" id="5212574at2759"/>
<evidence type="ECO:0000313" key="6">
    <source>
        <dbReference type="Proteomes" id="UP000622797"/>
    </source>
</evidence>
<feature type="transmembrane region" description="Helical" evidence="4">
    <location>
        <begin position="166"/>
        <end position="188"/>
    </location>
</feature>
<keyword evidence="4" id="KW-0812">Transmembrane</keyword>
<evidence type="ECO:0000256" key="3">
    <source>
        <dbReference type="ARBA" id="ARBA00023180"/>
    </source>
</evidence>
<dbReference type="Pfam" id="PF07690">
    <property type="entry name" value="MFS_1"/>
    <property type="match status" value="1"/>
</dbReference>
<accession>A0A8H4TRY6</accession>
<feature type="transmembrane region" description="Helical" evidence="4">
    <location>
        <begin position="200"/>
        <end position="224"/>
    </location>
</feature>
<evidence type="ECO:0000256" key="4">
    <source>
        <dbReference type="SAM" id="Phobius"/>
    </source>
</evidence>
<protein>
    <recommendedName>
        <fullName evidence="7">Major facilitator superfamily (MFS) profile domain-containing protein</fullName>
    </recommendedName>
</protein>
<feature type="transmembrane region" description="Helical" evidence="4">
    <location>
        <begin position="230"/>
        <end position="255"/>
    </location>
</feature>
<dbReference type="Proteomes" id="UP000622797">
    <property type="component" value="Unassembled WGS sequence"/>
</dbReference>
<feature type="transmembrane region" description="Helical" evidence="4">
    <location>
        <begin position="137"/>
        <end position="160"/>
    </location>
</feature>
<dbReference type="SUPFAM" id="SSF103473">
    <property type="entry name" value="MFS general substrate transporter"/>
    <property type="match status" value="1"/>
</dbReference>
<dbReference type="EMBL" id="JABEXW010000510">
    <property type="protein sequence ID" value="KAF4962932.1"/>
    <property type="molecule type" value="Genomic_DNA"/>
</dbReference>
<evidence type="ECO:0000313" key="5">
    <source>
        <dbReference type="EMBL" id="KAF4962932.1"/>
    </source>
</evidence>
<feature type="transmembrane region" description="Helical" evidence="4">
    <location>
        <begin position="267"/>
        <end position="288"/>
    </location>
</feature>
<reference evidence="5" key="1">
    <citation type="journal article" date="2020" name="BMC Genomics">
        <title>Correction to: Identification and distribution of gene clusters required for synthesis of sphingolipid metabolism inhibitors in diverse species of the filamentous fungus Fusarium.</title>
        <authorList>
            <person name="Kim H.S."/>
            <person name="Lohmar J.M."/>
            <person name="Busman M."/>
            <person name="Brown D.W."/>
            <person name="Naumann T.A."/>
            <person name="Divon H.H."/>
            <person name="Lysoe E."/>
            <person name="Uhlig S."/>
            <person name="Proctor R.H."/>
        </authorList>
    </citation>
    <scope>NUCLEOTIDE SEQUENCE</scope>
    <source>
        <strain evidence="5">NRRL 20472</strain>
    </source>
</reference>
<dbReference type="AlphaFoldDB" id="A0A8H4TRY6"/>
<evidence type="ECO:0000256" key="2">
    <source>
        <dbReference type="ARBA" id="ARBA00006727"/>
    </source>
</evidence>
<dbReference type="PANTHER" id="PTHR11360:SF130">
    <property type="entry name" value="MAJOR FACILITATOR SUPERFAMILY (MFS) PROFILE DOMAIN-CONTAINING PROTEIN-RELATED"/>
    <property type="match status" value="1"/>
</dbReference>
<comment type="caution">
    <text evidence="5">The sequence shown here is derived from an EMBL/GenBank/DDBJ whole genome shotgun (WGS) entry which is preliminary data.</text>
</comment>
<proteinExistence type="inferred from homology"/>
<evidence type="ECO:0000256" key="1">
    <source>
        <dbReference type="ARBA" id="ARBA00004141"/>
    </source>
</evidence>
<evidence type="ECO:0008006" key="7">
    <source>
        <dbReference type="Google" id="ProtNLM"/>
    </source>
</evidence>
<dbReference type="Gene3D" id="1.20.1250.20">
    <property type="entry name" value="MFS general substrate transporter like domains"/>
    <property type="match status" value="1"/>
</dbReference>
<dbReference type="PANTHER" id="PTHR11360">
    <property type="entry name" value="MONOCARBOXYLATE TRANSPORTER"/>
    <property type="match status" value="1"/>
</dbReference>
<dbReference type="InterPro" id="IPR011701">
    <property type="entry name" value="MFS"/>
</dbReference>
<keyword evidence="4" id="KW-1133">Transmembrane helix</keyword>
<name>A0A8H4TRY6_9HYPO</name>
<dbReference type="InterPro" id="IPR036259">
    <property type="entry name" value="MFS_trans_sf"/>
</dbReference>
<keyword evidence="3" id="KW-0325">Glycoprotein</keyword>
<keyword evidence="4" id="KW-0472">Membrane</keyword>
<reference evidence="5" key="2">
    <citation type="submission" date="2020-05" db="EMBL/GenBank/DDBJ databases">
        <authorList>
            <person name="Kim H.-S."/>
            <person name="Proctor R.H."/>
            <person name="Brown D.W."/>
        </authorList>
    </citation>
    <scope>NUCLEOTIDE SEQUENCE</scope>
    <source>
        <strain evidence="5">NRRL 20472</strain>
    </source>
</reference>
<dbReference type="GO" id="GO:0022857">
    <property type="term" value="F:transmembrane transporter activity"/>
    <property type="evidence" value="ECO:0007669"/>
    <property type="project" value="InterPro"/>
</dbReference>
<keyword evidence="6" id="KW-1185">Reference proteome</keyword>
<organism evidence="5 6">
    <name type="scientific">Fusarium sarcochroum</name>
    <dbReference type="NCBI Taxonomy" id="1208366"/>
    <lineage>
        <taxon>Eukaryota</taxon>
        <taxon>Fungi</taxon>
        <taxon>Dikarya</taxon>
        <taxon>Ascomycota</taxon>
        <taxon>Pezizomycotina</taxon>
        <taxon>Sordariomycetes</taxon>
        <taxon>Hypocreomycetidae</taxon>
        <taxon>Hypocreales</taxon>
        <taxon>Nectriaceae</taxon>
        <taxon>Fusarium</taxon>
        <taxon>Fusarium lateritium species complex</taxon>
    </lineage>
</organism>
<dbReference type="InterPro" id="IPR050327">
    <property type="entry name" value="Proton-linked_MCT"/>
</dbReference>
<feature type="transmembrane region" description="Helical" evidence="4">
    <location>
        <begin position="90"/>
        <end position="116"/>
    </location>
</feature>
<sequence>MLFSPVKNDPGPPPDRGTRAWLQVLAGCLINALTWGYSASFGVYQLYYTEHLHFSPSQASWIGSVQVFMTFFIGVFSGRSTDAGMAQETVLLGFAWAVRVQGFITLGFSIVIMALLRPRLPPRKSGPIMELSAFREPPYSFFAVGMFFIFWALFFGFFYINSYATSVLGVSAETAANLLVIVNAVGIPTRPLVGLVSDRLLGPLPTLIWSSIFLSVMLFVWIPVKSVGGMYAWVVLYGIATGGTQGVFVGALVSLTSDPARMGTRFGMVFSLFGFATLAGPPTGGGIIETMNNNYVGAQAWAGAVTITGTLFITAAFYADRKAKAGSTQ</sequence>
<comment type="similarity">
    <text evidence="2">Belongs to the major facilitator superfamily. Monocarboxylate porter (TC 2.A.1.13) family.</text>
</comment>
<dbReference type="GO" id="GO:0016020">
    <property type="term" value="C:membrane"/>
    <property type="evidence" value="ECO:0007669"/>
    <property type="project" value="UniProtKB-SubCell"/>
</dbReference>